<dbReference type="AlphaFoldDB" id="A0AAW1XAH6"/>
<feature type="signal peptide" evidence="1">
    <location>
        <begin position="1"/>
        <end position="17"/>
    </location>
</feature>
<keyword evidence="1" id="KW-0732">Signal</keyword>
<dbReference type="Proteomes" id="UP001457282">
    <property type="component" value="Unassembled WGS sequence"/>
</dbReference>
<dbReference type="EMBL" id="JBEDUW010000004">
    <property type="protein sequence ID" value="KAK9932730.1"/>
    <property type="molecule type" value="Genomic_DNA"/>
</dbReference>
<gene>
    <name evidence="2" type="ORF">M0R45_019954</name>
</gene>
<organism evidence="2 3">
    <name type="scientific">Rubus argutus</name>
    <name type="common">Southern blackberry</name>
    <dbReference type="NCBI Taxonomy" id="59490"/>
    <lineage>
        <taxon>Eukaryota</taxon>
        <taxon>Viridiplantae</taxon>
        <taxon>Streptophyta</taxon>
        <taxon>Embryophyta</taxon>
        <taxon>Tracheophyta</taxon>
        <taxon>Spermatophyta</taxon>
        <taxon>Magnoliopsida</taxon>
        <taxon>eudicotyledons</taxon>
        <taxon>Gunneridae</taxon>
        <taxon>Pentapetalae</taxon>
        <taxon>rosids</taxon>
        <taxon>fabids</taxon>
        <taxon>Rosales</taxon>
        <taxon>Rosaceae</taxon>
        <taxon>Rosoideae</taxon>
        <taxon>Rosoideae incertae sedis</taxon>
        <taxon>Rubus</taxon>
    </lineage>
</organism>
<sequence length="113" mass="12222">MPLFTAILIWATHPVLASLIHLFPISRTERETACERVGLWYHGGEEREIEQGTAWVDLLGGCYNSGVVSGKERSRGDGVDAGFSSTVRDNAMAGFGDVGGGKRRDRLVGAMNL</sequence>
<name>A0AAW1XAH6_RUBAR</name>
<evidence type="ECO:0000256" key="1">
    <source>
        <dbReference type="SAM" id="SignalP"/>
    </source>
</evidence>
<protein>
    <recommendedName>
        <fullName evidence="4">Secreted protein</fullName>
    </recommendedName>
</protein>
<evidence type="ECO:0000313" key="3">
    <source>
        <dbReference type="Proteomes" id="UP001457282"/>
    </source>
</evidence>
<evidence type="ECO:0008006" key="4">
    <source>
        <dbReference type="Google" id="ProtNLM"/>
    </source>
</evidence>
<feature type="chain" id="PRO_5043587350" description="Secreted protein" evidence="1">
    <location>
        <begin position="18"/>
        <end position="113"/>
    </location>
</feature>
<keyword evidence="3" id="KW-1185">Reference proteome</keyword>
<proteinExistence type="predicted"/>
<accession>A0AAW1XAH6</accession>
<comment type="caution">
    <text evidence="2">The sequence shown here is derived from an EMBL/GenBank/DDBJ whole genome shotgun (WGS) entry which is preliminary data.</text>
</comment>
<evidence type="ECO:0000313" key="2">
    <source>
        <dbReference type="EMBL" id="KAK9932730.1"/>
    </source>
</evidence>
<reference evidence="2 3" key="1">
    <citation type="journal article" date="2023" name="G3 (Bethesda)">
        <title>A chromosome-length genome assembly and annotation of blackberry (Rubus argutus, cv. 'Hillquist').</title>
        <authorList>
            <person name="Bruna T."/>
            <person name="Aryal R."/>
            <person name="Dudchenko O."/>
            <person name="Sargent D.J."/>
            <person name="Mead D."/>
            <person name="Buti M."/>
            <person name="Cavallini A."/>
            <person name="Hytonen T."/>
            <person name="Andres J."/>
            <person name="Pham M."/>
            <person name="Weisz D."/>
            <person name="Mascagni F."/>
            <person name="Usai G."/>
            <person name="Natali L."/>
            <person name="Bassil N."/>
            <person name="Fernandez G.E."/>
            <person name="Lomsadze A."/>
            <person name="Armour M."/>
            <person name="Olukolu B."/>
            <person name="Poorten T."/>
            <person name="Britton C."/>
            <person name="Davik J."/>
            <person name="Ashrafi H."/>
            <person name="Aiden E.L."/>
            <person name="Borodovsky M."/>
            <person name="Worthington M."/>
        </authorList>
    </citation>
    <scope>NUCLEOTIDE SEQUENCE [LARGE SCALE GENOMIC DNA]</scope>
    <source>
        <strain evidence="2">PI 553951</strain>
    </source>
</reference>